<dbReference type="AlphaFoldDB" id="Q17419"/>
<dbReference type="GeneID" id="181815"/>
<evidence type="ECO:0000259" key="2">
    <source>
        <dbReference type="Pfam" id="PF01705"/>
    </source>
</evidence>
<dbReference type="HOGENOM" id="CLU_081943_0_0_1"/>
<dbReference type="CTD" id="181815"/>
<dbReference type="PhylomeDB" id="Q17419"/>
<evidence type="ECO:0000256" key="1">
    <source>
        <dbReference type="SAM" id="Phobius"/>
    </source>
</evidence>
<reference evidence="3 4" key="1">
    <citation type="journal article" date="1998" name="Science">
        <title>Genome sequence of the nematode C. elegans: a platform for investigating biology.</title>
        <authorList>
            <consortium name="The C. elegans sequencing consortium"/>
            <person name="Sulson J.E."/>
            <person name="Waterston R."/>
        </authorList>
    </citation>
    <scope>NUCLEOTIDE SEQUENCE [LARGE SCALE GENOMIC DNA]</scope>
    <source>
        <strain evidence="3 4">Bristol N2</strain>
    </source>
</reference>
<dbReference type="InterPro" id="IPR002619">
    <property type="entry name" value="CX"/>
</dbReference>
<protein>
    <submittedName>
        <fullName evidence="3">CX domain-containing protein</fullName>
    </submittedName>
</protein>
<dbReference type="PANTHER" id="PTHR47520">
    <property type="entry name" value="CX DOMAIN-CONTAINING PROTEIN-RELATED"/>
    <property type="match status" value="1"/>
</dbReference>
<dbReference type="eggNOG" id="KOG2287">
    <property type="taxonomic scope" value="Eukaryota"/>
</dbReference>
<dbReference type="FunCoup" id="Q17419">
    <property type="interactions" value="256"/>
</dbReference>
<evidence type="ECO:0000313" key="5">
    <source>
        <dbReference type="WormBase" id="B0024.3"/>
    </source>
</evidence>
<keyword evidence="1" id="KW-0472">Membrane</keyword>
<keyword evidence="4" id="KW-1185">Reference proteome</keyword>
<dbReference type="PaxDb" id="6239-B0024.3"/>
<dbReference type="Proteomes" id="UP000001940">
    <property type="component" value="Chromosome V"/>
</dbReference>
<dbReference type="CAZy" id="GT31">
    <property type="family name" value="Glycosyltransferase Family 31"/>
</dbReference>
<organism evidence="3 4">
    <name type="scientific">Caenorhabditis elegans</name>
    <dbReference type="NCBI Taxonomy" id="6239"/>
    <lineage>
        <taxon>Eukaryota</taxon>
        <taxon>Metazoa</taxon>
        <taxon>Ecdysozoa</taxon>
        <taxon>Nematoda</taxon>
        <taxon>Chromadorea</taxon>
        <taxon>Rhabditida</taxon>
        <taxon>Rhabditina</taxon>
        <taxon>Rhabditomorpha</taxon>
        <taxon>Rhabditoidea</taxon>
        <taxon>Rhabditidae</taxon>
        <taxon>Peloderinae</taxon>
        <taxon>Caenorhabditis</taxon>
    </lineage>
</organism>
<feature type="domain" description="CX" evidence="2">
    <location>
        <begin position="124"/>
        <end position="187"/>
    </location>
</feature>
<dbReference type="EMBL" id="BX284605">
    <property type="protein sequence ID" value="CAA94876.2"/>
    <property type="molecule type" value="Genomic_DNA"/>
</dbReference>
<dbReference type="OMA" id="GMYCCHN"/>
<name>Q17419_CAEEL</name>
<sequence>MKFYIIITLLCSEVIGKFGRIGGIGGAKSIGRGGGGARFGVGRGGGASTVRGSSVYSGGFRTGTSGWKTGTSSSSNSYGSNSFRSTIFASLYSHAHSPIFSHSLTNALIISSLARPITYDNRQYYWDSRYAQEKISPTEFPVMCEYQIGEDDGQLQNVTFANGSHARSLFFGCPGSMLDCCGMYCCHNIGEYIFKGILFTIIAVFVVCVMCSSMIEDNRKNNFLRCGNSRTTRTRTETDIPMIKVSQAESPVKL</sequence>
<dbReference type="PANTHER" id="PTHR47520:SF2">
    <property type="entry name" value="CX DOMAIN-CONTAINING PROTEIN"/>
    <property type="match status" value="1"/>
</dbReference>
<gene>
    <name evidence="3 5" type="ORF">B0024.3</name>
    <name evidence="3" type="ORF">CELE_B0024.3</name>
</gene>
<dbReference type="RefSeq" id="NP_505645.2">
    <property type="nucleotide sequence ID" value="NM_073244.4"/>
</dbReference>
<dbReference type="OrthoDB" id="5866930at2759"/>
<evidence type="ECO:0000313" key="3">
    <source>
        <dbReference type="EMBL" id="CAA94876.2"/>
    </source>
</evidence>
<dbReference type="Bgee" id="WBGene00007096">
    <property type="expression patterns" value="Expressed in embryo and 2 other cell types or tissues"/>
</dbReference>
<dbReference type="WormBase" id="B0024.3">
    <property type="protein sequence ID" value="CE31281"/>
    <property type="gene ID" value="WBGene00007096"/>
</dbReference>
<accession>Q17419</accession>
<dbReference type="Pfam" id="PF01705">
    <property type="entry name" value="CX"/>
    <property type="match status" value="1"/>
</dbReference>
<feature type="transmembrane region" description="Helical" evidence="1">
    <location>
        <begin position="192"/>
        <end position="215"/>
    </location>
</feature>
<proteinExistence type="predicted"/>
<keyword evidence="1" id="KW-1133">Transmembrane helix</keyword>
<dbReference type="InParanoid" id="Q17419"/>
<dbReference type="KEGG" id="cel:CELE_B0024.3"/>
<dbReference type="PIR" id="T18639">
    <property type="entry name" value="T18639"/>
</dbReference>
<dbReference type="UCSC" id="B0024.3">
    <property type="organism name" value="c. elegans"/>
</dbReference>
<evidence type="ECO:0000313" key="4">
    <source>
        <dbReference type="Proteomes" id="UP000001940"/>
    </source>
</evidence>
<keyword evidence="1" id="KW-0812">Transmembrane</keyword>
<dbReference type="AGR" id="WB:WBGene00007096"/>